<dbReference type="PANTHER" id="PTHR43881">
    <property type="entry name" value="GAMMA-GLUTAMYLTRANSPEPTIDASE (AFU_ORTHOLOGUE AFUA_4G13580)"/>
    <property type="match status" value="1"/>
</dbReference>
<dbReference type="SUPFAM" id="SSF56235">
    <property type="entry name" value="N-terminal nucleophile aminohydrolases (Ntn hydrolases)"/>
    <property type="match status" value="1"/>
</dbReference>
<gene>
    <name evidence="1" type="ORF">METZ01_LOCUS327405</name>
</gene>
<dbReference type="PRINTS" id="PR01210">
    <property type="entry name" value="GGTRANSPTASE"/>
</dbReference>
<protein>
    <recommendedName>
        <fullName evidence="2">Gamma-glutamyltransferase</fullName>
    </recommendedName>
</protein>
<dbReference type="PANTHER" id="PTHR43881:SF1">
    <property type="entry name" value="GAMMA-GLUTAMYLTRANSPEPTIDASE (AFU_ORTHOLOGUE AFUA_4G13580)"/>
    <property type="match status" value="1"/>
</dbReference>
<dbReference type="EMBL" id="UINC01108447">
    <property type="protein sequence ID" value="SVC74551.1"/>
    <property type="molecule type" value="Genomic_DNA"/>
</dbReference>
<dbReference type="InterPro" id="IPR029055">
    <property type="entry name" value="Ntn_hydrolases_N"/>
</dbReference>
<organism evidence="1">
    <name type="scientific">marine metagenome</name>
    <dbReference type="NCBI Taxonomy" id="408172"/>
    <lineage>
        <taxon>unclassified sequences</taxon>
        <taxon>metagenomes</taxon>
        <taxon>ecological metagenomes</taxon>
    </lineage>
</organism>
<proteinExistence type="predicted"/>
<evidence type="ECO:0000313" key="1">
    <source>
        <dbReference type="EMBL" id="SVC74551.1"/>
    </source>
</evidence>
<name>A0A382PRE6_9ZZZZ</name>
<feature type="non-terminal residue" evidence="1">
    <location>
        <position position="324"/>
    </location>
</feature>
<sequence length="324" mass="35076">MQSPHGNKFPGFRPSIMGRNGMVTSGHPLASQAGIQTMMAGGNAIDAAISTAAALGVVEPNSSGIGGDGFILVYWAKTGIVTGVNATGPAPYAANRDLYLKQGGIPMKGIRSVSVPGLVDGWLKAHQRYGTLKLDQVFDPAISLCENGFPVSHHFANSLSSENARFAEDPYTRAIFTDNGQPLKTGDILYQKDLGMTLREIAAKGRETFYEGDIAQAMVQFSQAYDGLLTGKDLSGYQASWVDPIYTTYRGYNVYEMPPNSSGHILLQELNIVEHFDLQSMGCNTAESVHLMVEAKRLSFADREKYVADPDWVDIPLRGMLSKA</sequence>
<dbReference type="InterPro" id="IPR052896">
    <property type="entry name" value="GGT-like_enzyme"/>
</dbReference>
<accession>A0A382PRE6</accession>
<dbReference type="Pfam" id="PF01019">
    <property type="entry name" value="G_glu_transpept"/>
    <property type="match status" value="1"/>
</dbReference>
<dbReference type="AlphaFoldDB" id="A0A382PRE6"/>
<evidence type="ECO:0008006" key="2">
    <source>
        <dbReference type="Google" id="ProtNLM"/>
    </source>
</evidence>
<dbReference type="InterPro" id="IPR043138">
    <property type="entry name" value="GGT_lsub"/>
</dbReference>
<dbReference type="Gene3D" id="1.10.246.130">
    <property type="match status" value="1"/>
</dbReference>
<reference evidence="1" key="1">
    <citation type="submission" date="2018-05" db="EMBL/GenBank/DDBJ databases">
        <authorList>
            <person name="Lanie J.A."/>
            <person name="Ng W.-L."/>
            <person name="Kazmierczak K.M."/>
            <person name="Andrzejewski T.M."/>
            <person name="Davidsen T.M."/>
            <person name="Wayne K.J."/>
            <person name="Tettelin H."/>
            <person name="Glass J.I."/>
            <person name="Rusch D."/>
            <person name="Podicherti R."/>
            <person name="Tsui H.-C.T."/>
            <person name="Winkler M.E."/>
        </authorList>
    </citation>
    <scope>NUCLEOTIDE SEQUENCE</scope>
</reference>